<sequence>MTTLLRLRAIQLMLVALMAATPKPYRRELEACFNRLDDEAKALAARNPEEVLQ</sequence>
<dbReference type="EMBL" id="BLTE01000010">
    <property type="protein sequence ID" value="GFK94447.1"/>
    <property type="molecule type" value="Genomic_DNA"/>
</dbReference>
<name>A0A6V8LXS4_9BACT</name>
<accession>A0A6V8LXS4</accession>
<keyword evidence="2" id="KW-1185">Reference proteome</keyword>
<reference evidence="1 2" key="2">
    <citation type="submission" date="2020-05" db="EMBL/GenBank/DDBJ databases">
        <title>Draft genome sequence of Desulfovibrio sp. strainFSS-1.</title>
        <authorList>
            <person name="Shimoshige H."/>
            <person name="Kobayashi H."/>
            <person name="Maekawa T."/>
        </authorList>
    </citation>
    <scope>NUCLEOTIDE SEQUENCE [LARGE SCALE GENOMIC DNA]</scope>
    <source>
        <strain evidence="1 2">SIID29052-01</strain>
    </source>
</reference>
<organism evidence="1 2">
    <name type="scientific">Fundidesulfovibrio magnetotacticus</name>
    <dbReference type="NCBI Taxonomy" id="2730080"/>
    <lineage>
        <taxon>Bacteria</taxon>
        <taxon>Pseudomonadati</taxon>
        <taxon>Thermodesulfobacteriota</taxon>
        <taxon>Desulfovibrionia</taxon>
        <taxon>Desulfovibrionales</taxon>
        <taxon>Desulfovibrionaceae</taxon>
        <taxon>Fundidesulfovibrio</taxon>
    </lineage>
</organism>
<comment type="caution">
    <text evidence="1">The sequence shown here is derived from an EMBL/GenBank/DDBJ whole genome shotgun (WGS) entry which is preliminary data.</text>
</comment>
<dbReference type="Proteomes" id="UP000494245">
    <property type="component" value="Unassembled WGS sequence"/>
</dbReference>
<dbReference type="RefSeq" id="WP_173084538.1">
    <property type="nucleotide sequence ID" value="NZ_BLTE01000010.1"/>
</dbReference>
<reference evidence="1 2" key="1">
    <citation type="submission" date="2020-04" db="EMBL/GenBank/DDBJ databases">
        <authorList>
            <consortium name="Desulfovibrio sp. FSS-1 genome sequencing consortium"/>
            <person name="Shimoshige H."/>
            <person name="Kobayashi H."/>
            <person name="Maekawa T."/>
        </authorList>
    </citation>
    <scope>NUCLEOTIDE SEQUENCE [LARGE SCALE GENOMIC DNA]</scope>
    <source>
        <strain evidence="1 2">SIID29052-01</strain>
    </source>
</reference>
<protein>
    <submittedName>
        <fullName evidence="1">Uncharacterized protein</fullName>
    </submittedName>
</protein>
<gene>
    <name evidence="1" type="ORF">NNJEOMEG_02292</name>
</gene>
<evidence type="ECO:0000313" key="1">
    <source>
        <dbReference type="EMBL" id="GFK94447.1"/>
    </source>
</evidence>
<evidence type="ECO:0000313" key="2">
    <source>
        <dbReference type="Proteomes" id="UP000494245"/>
    </source>
</evidence>
<proteinExistence type="predicted"/>
<dbReference type="AlphaFoldDB" id="A0A6V8LXS4"/>